<accession>H5SIW8</accession>
<dbReference type="AlphaFoldDB" id="H5SIW8"/>
<dbReference type="SUPFAM" id="SSF101898">
    <property type="entry name" value="NHL repeat"/>
    <property type="match status" value="1"/>
</dbReference>
<protein>
    <submittedName>
        <fullName evidence="1">Uncharacterized protein</fullName>
    </submittedName>
</protein>
<organism evidence="1">
    <name type="scientific">uncultured Acidobacteriota bacterium</name>
    <dbReference type="NCBI Taxonomy" id="171953"/>
    <lineage>
        <taxon>Bacteria</taxon>
        <taxon>Pseudomonadati</taxon>
        <taxon>Acidobacteriota</taxon>
        <taxon>environmental samples</taxon>
    </lineage>
</organism>
<dbReference type="EMBL" id="AP011737">
    <property type="protein sequence ID" value="BAL56104.1"/>
    <property type="molecule type" value="Genomic_DNA"/>
</dbReference>
<evidence type="ECO:0000313" key="1">
    <source>
        <dbReference type="EMBL" id="BAL56104.1"/>
    </source>
</evidence>
<gene>
    <name evidence="1" type="ORF">HGMM_F34F02C41</name>
</gene>
<reference evidence="1" key="1">
    <citation type="journal article" date="2005" name="Environ. Microbiol.">
        <title>Genetic and functional properties of uncultivated thermophilic crenarchaeotes from a subsurface gold mine as revealed by analysis of genome fragments.</title>
        <authorList>
            <person name="Nunoura T."/>
            <person name="Hirayama H."/>
            <person name="Takami H."/>
            <person name="Oida H."/>
            <person name="Nishi S."/>
            <person name="Shimamura S."/>
            <person name="Suzuki Y."/>
            <person name="Inagaki F."/>
            <person name="Takai K."/>
            <person name="Nealson K.H."/>
            <person name="Horikoshi K."/>
        </authorList>
    </citation>
    <scope>NUCLEOTIDE SEQUENCE</scope>
</reference>
<proteinExistence type="predicted"/>
<sequence>MEPRGTQSWREKRWPAVLLAVLLLTLSVPSQGAQTSRDAMTIYPARRTHLIDQPLGKLKWDKNGYLIHYQRGAHPQPLIGLYTADGEVVSQLSPASHLTGVRRMTIKDVAVTKSGVLVVAAVVRSTNGALASALLEFDMKGVLRRVIKMDPFTPDRIALDADDNIWILGYDWQRLGKNDDWALVHKLSLDGRVLTSTLVRSAFPKEGDPLDVSGPGIGASDKYFESVGDKVYAWLPGGNHLVILALDGRVLRSVNRPFDGLFEKGAQFLEIHALVFLPGDRVVVQAANLGRGIVLGYGWFLSTDLGRTWSSVRHRFDDPWAYSLIGVTKSKEAIFLRLVGPDAGILESCPVAF</sequence>
<name>H5SIW8_9BACT</name>
<reference evidence="1" key="2">
    <citation type="journal article" date="2012" name="PLoS ONE">
        <title>A Deeply Branching Thermophilic Bacterium with an Ancient Acetyl-CoA Pathway Dominates a Subsurface Ecosystem.</title>
        <authorList>
            <person name="Takami H."/>
            <person name="Noguchi H."/>
            <person name="Takaki Y."/>
            <person name="Uchiyama I."/>
            <person name="Toyoda A."/>
            <person name="Nishi S."/>
            <person name="Chee G.-J."/>
            <person name="Arai W."/>
            <person name="Nunoura T."/>
            <person name="Itoh T."/>
            <person name="Hattori M."/>
            <person name="Takai K."/>
        </authorList>
    </citation>
    <scope>NUCLEOTIDE SEQUENCE</scope>
</reference>